<dbReference type="PANTHER" id="PTHR42057">
    <property type="entry name" value="F-BOX DOMAIN PROTEIN (AFU_ORTHOLOGUE AFUA_4G00200)"/>
    <property type="match status" value="1"/>
</dbReference>
<sequence>MNRRALTAELLNMIASEVTSSQDLLNLRAANTALHGIVTPRAFRHVRVTNSKQSADAFAGILRSKSLVRNIQQVVLQDKDADDDGTKRGTQDDGHSAGSVDGATSSADSEPVTVDRYEGAVDETINALRAAFAMLSNLPNLRTLRLIFCPTLPNDWDSDFIPELEEQPDEFRLQLAVLEAVAEHSDRLSLRSLSIINVFAFHNELFERPSFAALFKSVTALRVDGVSDTISVCACFSVPFCQFWGDTLPQCFLQPVNASGLESLTLTSDQDMAAPPDSALTEVHFPALKSLSLTNFLFCDLSFRIEEFLLRHKDSLEYLELRGSKIVLPDWADEPTELWAQKWSRFSTEFASLKDLVVEDTEFDESRPLRYAKLDPEYGWMPEFMEMPGEEQDNGALEAWRAVVAARRAK</sequence>
<dbReference type="SUPFAM" id="SSF52047">
    <property type="entry name" value="RNI-like"/>
    <property type="match status" value="1"/>
</dbReference>
<protein>
    <recommendedName>
        <fullName evidence="4">F-box domain-containing protein</fullName>
    </recommendedName>
</protein>
<evidence type="ECO:0000313" key="3">
    <source>
        <dbReference type="Proteomes" id="UP000298061"/>
    </source>
</evidence>
<comment type="caution">
    <text evidence="2">The sequence shown here is derived from an EMBL/GenBank/DDBJ whole genome shotgun (WGS) entry which is preliminary data.</text>
</comment>
<dbReference type="AlphaFoldDB" id="A0A4Z0A3G0"/>
<dbReference type="Proteomes" id="UP000298061">
    <property type="component" value="Unassembled WGS sequence"/>
</dbReference>
<accession>A0A4Z0A3G0</accession>
<dbReference type="OrthoDB" id="2858653at2759"/>
<evidence type="ECO:0000256" key="1">
    <source>
        <dbReference type="SAM" id="MobiDB-lite"/>
    </source>
</evidence>
<keyword evidence="3" id="KW-1185">Reference proteome</keyword>
<feature type="compositionally biased region" description="Basic and acidic residues" evidence="1">
    <location>
        <begin position="84"/>
        <end position="95"/>
    </location>
</feature>
<dbReference type="PANTHER" id="PTHR42057:SF2">
    <property type="entry name" value="F-BOX DOMAIN PROTEIN (AFU_ORTHOLOGUE AFUA_4G00200)-RELATED"/>
    <property type="match status" value="1"/>
</dbReference>
<evidence type="ECO:0000313" key="2">
    <source>
        <dbReference type="EMBL" id="TFY81552.1"/>
    </source>
</evidence>
<feature type="region of interest" description="Disordered" evidence="1">
    <location>
        <begin position="78"/>
        <end position="114"/>
    </location>
</feature>
<evidence type="ECO:0008006" key="4">
    <source>
        <dbReference type="Google" id="ProtNLM"/>
    </source>
</evidence>
<proteinExistence type="predicted"/>
<dbReference type="EMBL" id="SFCI01000199">
    <property type="protein sequence ID" value="TFY81552.1"/>
    <property type="molecule type" value="Genomic_DNA"/>
</dbReference>
<name>A0A4Z0A3G0_9AGAM</name>
<gene>
    <name evidence="2" type="ORF">EWM64_g2460</name>
</gene>
<reference evidence="2 3" key="1">
    <citation type="submission" date="2019-02" db="EMBL/GenBank/DDBJ databases">
        <title>Genome sequencing of the rare red list fungi Hericium alpestre (H. flagellum).</title>
        <authorList>
            <person name="Buettner E."/>
            <person name="Kellner H."/>
        </authorList>
    </citation>
    <scope>NUCLEOTIDE SEQUENCE [LARGE SCALE GENOMIC DNA]</scope>
    <source>
        <strain evidence="2 3">DSM 108284</strain>
    </source>
</reference>
<organism evidence="2 3">
    <name type="scientific">Hericium alpestre</name>
    <dbReference type="NCBI Taxonomy" id="135208"/>
    <lineage>
        <taxon>Eukaryota</taxon>
        <taxon>Fungi</taxon>
        <taxon>Dikarya</taxon>
        <taxon>Basidiomycota</taxon>
        <taxon>Agaricomycotina</taxon>
        <taxon>Agaricomycetes</taxon>
        <taxon>Russulales</taxon>
        <taxon>Hericiaceae</taxon>
        <taxon>Hericium</taxon>
    </lineage>
</organism>